<comment type="subcellular location">
    <subcellularLocation>
        <location evidence="1">Cell membrane</location>
        <topology evidence="1">Multi-pass membrane protein</topology>
    </subcellularLocation>
</comment>
<dbReference type="CDD" id="cd06550">
    <property type="entry name" value="TM_ABC_iron-siderophores_like"/>
    <property type="match status" value="1"/>
</dbReference>
<feature type="transmembrane region" description="Helical" evidence="8">
    <location>
        <begin position="25"/>
        <end position="45"/>
    </location>
</feature>
<comment type="similarity">
    <text evidence="2">Belongs to the binding-protein-dependent transport system permease family. FecCD subfamily.</text>
</comment>
<comment type="caution">
    <text evidence="9">The sequence shown here is derived from an EMBL/GenBank/DDBJ whole genome shotgun (WGS) entry which is preliminary data.</text>
</comment>
<feature type="transmembrane region" description="Helical" evidence="8">
    <location>
        <begin position="109"/>
        <end position="130"/>
    </location>
</feature>
<protein>
    <submittedName>
        <fullName evidence="9">Iron chelate uptake ABC transporter family permease subunit</fullName>
    </submittedName>
</protein>
<dbReference type="PANTHER" id="PTHR30472">
    <property type="entry name" value="FERRIC ENTEROBACTIN TRANSPORT SYSTEM PERMEASE PROTEIN"/>
    <property type="match status" value="1"/>
</dbReference>
<evidence type="ECO:0000256" key="8">
    <source>
        <dbReference type="SAM" id="Phobius"/>
    </source>
</evidence>
<feature type="transmembrane region" description="Helical" evidence="8">
    <location>
        <begin position="251"/>
        <end position="278"/>
    </location>
</feature>
<organism evidence="9 10">
    <name type="scientific">Actinomycetospora lemnae</name>
    <dbReference type="NCBI Taxonomy" id="3019891"/>
    <lineage>
        <taxon>Bacteria</taxon>
        <taxon>Bacillati</taxon>
        <taxon>Actinomycetota</taxon>
        <taxon>Actinomycetes</taxon>
        <taxon>Pseudonocardiales</taxon>
        <taxon>Pseudonocardiaceae</taxon>
        <taxon>Actinomycetospora</taxon>
    </lineage>
</organism>
<evidence type="ECO:0000256" key="3">
    <source>
        <dbReference type="ARBA" id="ARBA00022448"/>
    </source>
</evidence>
<dbReference type="RefSeq" id="WP_274203949.1">
    <property type="nucleotide sequence ID" value="NZ_JAQZAO010000024.1"/>
</dbReference>
<accession>A0ABT5T2R3</accession>
<feature type="transmembrane region" description="Helical" evidence="8">
    <location>
        <begin position="136"/>
        <end position="155"/>
    </location>
</feature>
<keyword evidence="5 8" id="KW-0812">Transmembrane</keyword>
<keyword evidence="4" id="KW-1003">Cell membrane</keyword>
<evidence type="ECO:0000256" key="5">
    <source>
        <dbReference type="ARBA" id="ARBA00022692"/>
    </source>
</evidence>
<feature type="transmembrane region" description="Helical" evidence="8">
    <location>
        <begin position="162"/>
        <end position="181"/>
    </location>
</feature>
<evidence type="ECO:0000256" key="6">
    <source>
        <dbReference type="ARBA" id="ARBA00022989"/>
    </source>
</evidence>
<feature type="transmembrane region" description="Helical" evidence="8">
    <location>
        <begin position="322"/>
        <end position="339"/>
    </location>
</feature>
<gene>
    <name evidence="9" type="ORF">PGB27_29090</name>
</gene>
<proteinExistence type="inferred from homology"/>
<feature type="transmembrane region" description="Helical" evidence="8">
    <location>
        <begin position="79"/>
        <end position="97"/>
    </location>
</feature>
<dbReference type="InterPro" id="IPR037294">
    <property type="entry name" value="ABC_BtuC-like"/>
</dbReference>
<evidence type="ECO:0000313" key="10">
    <source>
        <dbReference type="Proteomes" id="UP001300763"/>
    </source>
</evidence>
<evidence type="ECO:0000256" key="1">
    <source>
        <dbReference type="ARBA" id="ARBA00004651"/>
    </source>
</evidence>
<evidence type="ECO:0000256" key="2">
    <source>
        <dbReference type="ARBA" id="ARBA00007935"/>
    </source>
</evidence>
<keyword evidence="6 8" id="KW-1133">Transmembrane helix</keyword>
<dbReference type="EMBL" id="JAQZAO010000024">
    <property type="protein sequence ID" value="MDD7969419.1"/>
    <property type="molecule type" value="Genomic_DNA"/>
</dbReference>
<evidence type="ECO:0000256" key="7">
    <source>
        <dbReference type="ARBA" id="ARBA00023136"/>
    </source>
</evidence>
<reference evidence="9 10" key="1">
    <citation type="submission" date="2023-02" db="EMBL/GenBank/DDBJ databases">
        <title>Genome sequencing required for Actinomycetospora new species description.</title>
        <authorList>
            <person name="Saimee Y."/>
            <person name="Duangmal K."/>
        </authorList>
    </citation>
    <scope>NUCLEOTIDE SEQUENCE [LARGE SCALE GENOMIC DNA]</scope>
    <source>
        <strain evidence="9 10">DW7H6</strain>
    </source>
</reference>
<dbReference type="Proteomes" id="UP001300763">
    <property type="component" value="Unassembled WGS sequence"/>
</dbReference>
<dbReference type="InterPro" id="IPR000522">
    <property type="entry name" value="ABC_transptr_permease_BtuC"/>
</dbReference>
<dbReference type="SUPFAM" id="SSF81345">
    <property type="entry name" value="ABC transporter involved in vitamin B12 uptake, BtuC"/>
    <property type="match status" value="1"/>
</dbReference>
<dbReference type="Gene3D" id="1.10.3470.10">
    <property type="entry name" value="ABC transporter involved in vitamin B12 uptake, BtuC"/>
    <property type="match status" value="1"/>
</dbReference>
<evidence type="ECO:0000313" key="9">
    <source>
        <dbReference type="EMBL" id="MDD7969419.1"/>
    </source>
</evidence>
<dbReference type="PANTHER" id="PTHR30472:SF24">
    <property type="entry name" value="FERRIC ENTEROBACTIN TRANSPORT SYSTEM PERMEASE PROTEIN FEPG"/>
    <property type="match status" value="1"/>
</dbReference>
<name>A0ABT5T2R3_9PSEU</name>
<sequence length="346" mass="34435">MSTTLPTGPVVRTARVSLRVHPRTVTGVVVLLVVAVVLGAVALTLGDYQLSLGQVVGALTGTGSRAQQYVVLGLRLPRVAVALVVGAALGVAGAVFQSLARNNLASPDLLGFTTGAATGALVSIVVVGGGPAGTTIGAIVGTLVTALAVQALLGGAVGGYRLVLVGIGVNAVLAALNNFLILRTDLSTAVAAQSWLVGTLNGRSWPEVVAVAIALVVLVPVAIAGSRRLDLLGMGDDMARGLGVTVERTRVVTLLVGVALIGVATAAVGPIAFVALAAPQLARRVTGTTGPGMAAAGLMGAVLLLAGDVLGQRLAAPTQFPAGTMTAAIGGLYLVWLLAREWRAGR</sequence>
<feature type="transmembrane region" description="Helical" evidence="8">
    <location>
        <begin position="290"/>
        <end position="310"/>
    </location>
</feature>
<feature type="transmembrane region" description="Helical" evidence="8">
    <location>
        <begin position="208"/>
        <end position="230"/>
    </location>
</feature>
<dbReference type="Pfam" id="PF01032">
    <property type="entry name" value="FecCD"/>
    <property type="match status" value="1"/>
</dbReference>
<evidence type="ECO:0000256" key="4">
    <source>
        <dbReference type="ARBA" id="ARBA00022475"/>
    </source>
</evidence>
<keyword evidence="3" id="KW-0813">Transport</keyword>
<keyword evidence="10" id="KW-1185">Reference proteome</keyword>
<keyword evidence="7 8" id="KW-0472">Membrane</keyword>